<dbReference type="PANTHER" id="PTHR33221">
    <property type="entry name" value="WINGED HELIX-TURN-HELIX TRANSCRIPTIONAL REGULATOR, RRF2 FAMILY"/>
    <property type="match status" value="1"/>
</dbReference>
<dbReference type="EMBL" id="QMQV01000010">
    <property type="protein sequence ID" value="RLE50228.1"/>
    <property type="molecule type" value="Genomic_DNA"/>
</dbReference>
<evidence type="ECO:0000313" key="2">
    <source>
        <dbReference type="EMBL" id="RLE50228.1"/>
    </source>
</evidence>
<dbReference type="EMBL" id="QMQX01000017">
    <property type="protein sequence ID" value="RLE53232.1"/>
    <property type="molecule type" value="Genomic_DNA"/>
</dbReference>
<dbReference type="InterPro" id="IPR005104">
    <property type="entry name" value="WHTH_HrcA_DNA-bd"/>
</dbReference>
<dbReference type="GO" id="GO:0003700">
    <property type="term" value="F:DNA-binding transcription factor activity"/>
    <property type="evidence" value="ECO:0007669"/>
    <property type="project" value="TreeGrafter"/>
</dbReference>
<dbReference type="GO" id="GO:0005829">
    <property type="term" value="C:cytosol"/>
    <property type="evidence" value="ECO:0007669"/>
    <property type="project" value="TreeGrafter"/>
</dbReference>
<gene>
    <name evidence="2" type="ORF">DRJ31_02065</name>
    <name evidence="3" type="ORF">DRJ33_01565</name>
</gene>
<sequence length="183" mass="20825">MKLKVQQQTMLSALVELYENLGRAVKSEELAKVLKRDDGTIRNVMNNLKLLGFVESIQGPKGGYIPTLKALEYFKTKRTEQKTRKVKIYVSNAQCEAELIELRLLDVFDSCKAAIRFSEPTPCIKPDTFIRLNLTPSNIIVEGKVLKKDYIRNEVIIEVSRMICVPTIEVSELVGGIGYRWKC</sequence>
<evidence type="ECO:0000313" key="3">
    <source>
        <dbReference type="EMBL" id="RLE53232.1"/>
    </source>
</evidence>
<evidence type="ECO:0000313" key="4">
    <source>
        <dbReference type="Proteomes" id="UP000272051"/>
    </source>
</evidence>
<dbReference type="Pfam" id="PF03444">
    <property type="entry name" value="WHD_HrcA"/>
    <property type="match status" value="1"/>
</dbReference>
<dbReference type="Proteomes" id="UP000272051">
    <property type="component" value="Unassembled WGS sequence"/>
</dbReference>
<dbReference type="Gene3D" id="1.10.10.10">
    <property type="entry name" value="Winged helix-like DNA-binding domain superfamily/Winged helix DNA-binding domain"/>
    <property type="match status" value="1"/>
</dbReference>
<feature type="domain" description="Winged helix-turn-helix transcription repressor HrcA DNA-binding" evidence="1">
    <location>
        <begin position="3"/>
        <end position="78"/>
    </location>
</feature>
<evidence type="ECO:0000313" key="5">
    <source>
        <dbReference type="Proteomes" id="UP000278475"/>
    </source>
</evidence>
<dbReference type="PANTHER" id="PTHR33221:SF15">
    <property type="entry name" value="HTH-TYPE TRANSCRIPTIONAL REGULATOR YWGB-RELATED"/>
    <property type="match status" value="1"/>
</dbReference>
<reference evidence="4 5" key="1">
    <citation type="submission" date="2018-06" db="EMBL/GenBank/DDBJ databases">
        <title>Extensive metabolic versatility and redundancy in microbially diverse, dynamic hydrothermal sediments.</title>
        <authorList>
            <person name="Dombrowski N."/>
            <person name="Teske A."/>
            <person name="Baker B.J."/>
        </authorList>
    </citation>
    <scope>NUCLEOTIDE SEQUENCE [LARGE SCALE GENOMIC DNA]</scope>
    <source>
        <strain evidence="3">B34_G17</strain>
        <strain evidence="2">B66_G16</strain>
    </source>
</reference>
<dbReference type="GO" id="GO:0003677">
    <property type="term" value="F:DNA binding"/>
    <property type="evidence" value="ECO:0007669"/>
    <property type="project" value="InterPro"/>
</dbReference>
<proteinExistence type="predicted"/>
<comment type="caution">
    <text evidence="2">The sequence shown here is derived from an EMBL/GenBank/DDBJ whole genome shotgun (WGS) entry which is preliminary data.</text>
</comment>
<dbReference type="InterPro" id="IPR000944">
    <property type="entry name" value="Tscrpt_reg_Rrf2"/>
</dbReference>
<dbReference type="SUPFAM" id="SSF46785">
    <property type="entry name" value="Winged helix' DNA-binding domain"/>
    <property type="match status" value="1"/>
</dbReference>
<dbReference type="Proteomes" id="UP000278475">
    <property type="component" value="Unassembled WGS sequence"/>
</dbReference>
<accession>A0A497EUC8</accession>
<dbReference type="AlphaFoldDB" id="A0A497EUC8"/>
<organism evidence="2 5">
    <name type="scientific">Thermoproteota archaeon</name>
    <dbReference type="NCBI Taxonomy" id="2056631"/>
    <lineage>
        <taxon>Archaea</taxon>
        <taxon>Thermoproteota</taxon>
    </lineage>
</organism>
<evidence type="ECO:0000259" key="1">
    <source>
        <dbReference type="Pfam" id="PF03444"/>
    </source>
</evidence>
<dbReference type="InterPro" id="IPR036390">
    <property type="entry name" value="WH_DNA-bd_sf"/>
</dbReference>
<protein>
    <recommendedName>
        <fullName evidence="1">Winged helix-turn-helix transcription repressor HrcA DNA-binding domain-containing protein</fullName>
    </recommendedName>
</protein>
<name>A0A497EUC8_9CREN</name>
<dbReference type="InterPro" id="IPR036388">
    <property type="entry name" value="WH-like_DNA-bd_sf"/>
</dbReference>